<name>A0ABM4AA87_ZIZJJ</name>
<dbReference type="PANTHER" id="PTHR46408">
    <property type="entry name" value="BASIC LEUCINE ZIPPER 63"/>
    <property type="match status" value="1"/>
</dbReference>
<keyword evidence="3" id="KW-0805">Transcription regulation</keyword>
<keyword evidence="6" id="KW-0539">Nucleus</keyword>
<dbReference type="InterPro" id="IPR046347">
    <property type="entry name" value="bZIP_sf"/>
</dbReference>
<dbReference type="SMART" id="SM00338">
    <property type="entry name" value="BRLZ"/>
    <property type="match status" value="1"/>
</dbReference>
<dbReference type="Proteomes" id="UP001652623">
    <property type="component" value="Chromosome 5"/>
</dbReference>
<dbReference type="InterPro" id="IPR004827">
    <property type="entry name" value="bZIP"/>
</dbReference>
<comment type="similarity">
    <text evidence="2">Belongs to the bZIP family.</text>
</comment>
<proteinExistence type="inferred from homology"/>
<dbReference type="Pfam" id="PF00170">
    <property type="entry name" value="bZIP_1"/>
    <property type="match status" value="1"/>
</dbReference>
<evidence type="ECO:0000256" key="6">
    <source>
        <dbReference type="ARBA" id="ARBA00023242"/>
    </source>
</evidence>
<evidence type="ECO:0000259" key="8">
    <source>
        <dbReference type="PROSITE" id="PS00036"/>
    </source>
</evidence>
<dbReference type="InterPro" id="IPR045314">
    <property type="entry name" value="bZIP_plant_GBF1"/>
</dbReference>
<dbReference type="PROSITE" id="PS00036">
    <property type="entry name" value="BZIP_BASIC"/>
    <property type="match status" value="1"/>
</dbReference>
<keyword evidence="4" id="KW-0238">DNA-binding</keyword>
<evidence type="ECO:0000256" key="5">
    <source>
        <dbReference type="ARBA" id="ARBA00023163"/>
    </source>
</evidence>
<dbReference type="RefSeq" id="XP_060673640.1">
    <property type="nucleotide sequence ID" value="XM_060817657.1"/>
</dbReference>
<keyword evidence="5" id="KW-0804">Transcription</keyword>
<protein>
    <submittedName>
        <fullName evidence="10">Basic leucine zipper 9 isoform X1</fullName>
    </submittedName>
</protein>
<keyword evidence="9" id="KW-1185">Reference proteome</keyword>
<evidence type="ECO:0000313" key="10">
    <source>
        <dbReference type="RefSeq" id="XP_060673640.1"/>
    </source>
</evidence>
<feature type="region of interest" description="Disordered" evidence="7">
    <location>
        <begin position="126"/>
        <end position="176"/>
    </location>
</feature>
<dbReference type="Gene3D" id="1.20.5.170">
    <property type="match status" value="1"/>
</dbReference>
<dbReference type="PANTHER" id="PTHR46408:SF8">
    <property type="entry name" value="BASIC LEUCINE ZIPPER 9"/>
    <property type="match status" value="1"/>
</dbReference>
<sequence>MEHKVAGRVVPSTVTQSQTTSLYSSCGDMKRSPSELALQEFLILTNENEEEKIGDLRNQRDRFFSETEGFFGDVYSVDFSCGFKNRDFMNGFSSGELIETLMCSPNPTTKNSSISVTMDSQSSICVGSPISANKPKDRDDNQAAGATSTGSSREPSDDEDVEIEAGPCEQSTKPVDVKRYKRMVSNRESARRSRKRRQAHLAELESQCVVVIKSILLTSFNTRMFCFQVEQLREENSTLFKHFTDAAHQYRDADTNNRVLKSNVEAMRAKVKLAEDMVARGSLTCNLNQLIQTHLTTPQQLGTPSLRRAAHVSPTINVPGDHDGSFSGITGQSNSALGLGNSNINNNSVNSTIMNNDNISCVSDISLCFN</sequence>
<feature type="domain" description="BZIP" evidence="8">
    <location>
        <begin position="181"/>
        <end position="196"/>
    </location>
</feature>
<dbReference type="CDD" id="cd14702">
    <property type="entry name" value="bZIP_plant_GBF1"/>
    <property type="match status" value="1"/>
</dbReference>
<dbReference type="SUPFAM" id="SSF57959">
    <property type="entry name" value="Leucine zipper domain"/>
    <property type="match status" value="1"/>
</dbReference>
<accession>A0ABM4AA87</accession>
<dbReference type="GeneID" id="107406320"/>
<comment type="subcellular location">
    <subcellularLocation>
        <location evidence="1">Nucleus</location>
    </subcellularLocation>
</comment>
<reference evidence="10" key="1">
    <citation type="submission" date="2025-08" db="UniProtKB">
        <authorList>
            <consortium name="RefSeq"/>
        </authorList>
    </citation>
    <scope>IDENTIFICATION</scope>
    <source>
        <tissue evidence="10">Seedling</tissue>
    </source>
</reference>
<evidence type="ECO:0000313" key="9">
    <source>
        <dbReference type="Proteomes" id="UP001652623"/>
    </source>
</evidence>
<evidence type="ECO:0000256" key="4">
    <source>
        <dbReference type="ARBA" id="ARBA00023125"/>
    </source>
</evidence>
<gene>
    <name evidence="10" type="primary">LOC107406320</name>
</gene>
<evidence type="ECO:0000256" key="7">
    <source>
        <dbReference type="SAM" id="MobiDB-lite"/>
    </source>
</evidence>
<evidence type="ECO:0000256" key="1">
    <source>
        <dbReference type="ARBA" id="ARBA00004123"/>
    </source>
</evidence>
<organism evidence="9 10">
    <name type="scientific">Ziziphus jujuba</name>
    <name type="common">Chinese jujube</name>
    <name type="synonym">Ziziphus sativa</name>
    <dbReference type="NCBI Taxonomy" id="326968"/>
    <lineage>
        <taxon>Eukaryota</taxon>
        <taxon>Viridiplantae</taxon>
        <taxon>Streptophyta</taxon>
        <taxon>Embryophyta</taxon>
        <taxon>Tracheophyta</taxon>
        <taxon>Spermatophyta</taxon>
        <taxon>Magnoliopsida</taxon>
        <taxon>eudicotyledons</taxon>
        <taxon>Gunneridae</taxon>
        <taxon>Pentapetalae</taxon>
        <taxon>rosids</taxon>
        <taxon>fabids</taxon>
        <taxon>Rosales</taxon>
        <taxon>Rhamnaceae</taxon>
        <taxon>Paliureae</taxon>
        <taxon>Ziziphus</taxon>
    </lineage>
</organism>
<feature type="compositionally biased region" description="Polar residues" evidence="7">
    <location>
        <begin position="144"/>
        <end position="153"/>
    </location>
</feature>
<evidence type="ECO:0000256" key="3">
    <source>
        <dbReference type="ARBA" id="ARBA00023015"/>
    </source>
</evidence>
<evidence type="ECO:0000256" key="2">
    <source>
        <dbReference type="ARBA" id="ARBA00007163"/>
    </source>
</evidence>